<feature type="chain" id="PRO_5046440400" evidence="1">
    <location>
        <begin position="22"/>
        <end position="311"/>
    </location>
</feature>
<dbReference type="InterPro" id="IPR021210">
    <property type="entry name" value="Exosporium_BclB"/>
</dbReference>
<sequence>MKKLLFSVVVTLLSICSFAQAPQKINYQAVIRNSTGDPVANQNVSLKLSVTNGNGGTVQYAETHTGITTNAFGLVNLKIGTGTPVSGTFSAISWQTGNKYLKIEADIAGGTNYSTLSSTELVSVPYALYSGSSNSNNTGGAIIPFASGLPVVLTTIAGGLTGTTSLVGFGNSASGVSLVGSSIIDLTGAAGTLLNFAFTAPRSGSITSMSAFFSTTAALSLIGTTITVQAQLYTAPHASNTFTAVPGALVTLAPGLSGVIAIGTTSSGQTTGLNIPVVAGDRYLLVFSATASGLTLINTVAGYASAGININ</sequence>
<dbReference type="RefSeq" id="WP_379663397.1">
    <property type="nucleotide sequence ID" value="NZ_JBHUDG010000037.1"/>
</dbReference>
<reference evidence="3" key="1">
    <citation type="journal article" date="2019" name="Int. J. Syst. Evol. Microbiol.">
        <title>The Global Catalogue of Microorganisms (GCM) 10K type strain sequencing project: providing services to taxonomists for standard genome sequencing and annotation.</title>
        <authorList>
            <consortium name="The Broad Institute Genomics Platform"/>
            <consortium name="The Broad Institute Genome Sequencing Center for Infectious Disease"/>
            <person name="Wu L."/>
            <person name="Ma J."/>
        </authorList>
    </citation>
    <scope>NUCLEOTIDE SEQUENCE [LARGE SCALE GENOMIC DNA]</scope>
    <source>
        <strain evidence="3">CCUG 53762</strain>
    </source>
</reference>
<proteinExistence type="predicted"/>
<accession>A0ABW4IFQ1</accession>
<evidence type="ECO:0000313" key="3">
    <source>
        <dbReference type="Proteomes" id="UP001597118"/>
    </source>
</evidence>
<dbReference type="EMBL" id="JBHUDG010000037">
    <property type="protein sequence ID" value="MFD1631025.1"/>
    <property type="molecule type" value="Genomic_DNA"/>
</dbReference>
<dbReference type="Proteomes" id="UP001597118">
    <property type="component" value="Unassembled WGS sequence"/>
</dbReference>
<organism evidence="2 3">
    <name type="scientific">Pseudopedobacter beijingensis</name>
    <dbReference type="NCBI Taxonomy" id="1207056"/>
    <lineage>
        <taxon>Bacteria</taxon>
        <taxon>Pseudomonadati</taxon>
        <taxon>Bacteroidota</taxon>
        <taxon>Sphingobacteriia</taxon>
        <taxon>Sphingobacteriales</taxon>
        <taxon>Sphingobacteriaceae</taxon>
        <taxon>Pseudopedobacter</taxon>
    </lineage>
</organism>
<keyword evidence="1" id="KW-0732">Signal</keyword>
<protein>
    <submittedName>
        <fullName evidence="2">Exosporium glycoprotein BclB-related protein</fullName>
    </submittedName>
</protein>
<keyword evidence="3" id="KW-1185">Reference proteome</keyword>
<dbReference type="NCBIfam" id="TIGR03721">
    <property type="entry name" value="exospore_TM"/>
    <property type="match status" value="1"/>
</dbReference>
<name>A0ABW4IFQ1_9SPHI</name>
<evidence type="ECO:0000313" key="2">
    <source>
        <dbReference type="EMBL" id="MFD1631025.1"/>
    </source>
</evidence>
<comment type="caution">
    <text evidence="2">The sequence shown here is derived from an EMBL/GenBank/DDBJ whole genome shotgun (WGS) entry which is preliminary data.</text>
</comment>
<evidence type="ECO:0000256" key="1">
    <source>
        <dbReference type="SAM" id="SignalP"/>
    </source>
</evidence>
<gene>
    <name evidence="2" type="ORF">ACFSAH_14200</name>
</gene>
<feature type="signal peptide" evidence="1">
    <location>
        <begin position="1"/>
        <end position="21"/>
    </location>
</feature>